<dbReference type="PROSITE" id="PS51737">
    <property type="entry name" value="RECOMBINASE_DNA_BIND"/>
    <property type="match status" value="1"/>
</dbReference>
<dbReference type="AlphaFoldDB" id="A0AAW5JP82"/>
<reference evidence="3" key="1">
    <citation type="submission" date="2022-06" db="EMBL/GenBank/DDBJ databases">
        <title>Isolation of gut microbiota from human fecal samples.</title>
        <authorList>
            <person name="Pamer E.G."/>
            <person name="Barat B."/>
            <person name="Waligurski E."/>
            <person name="Medina S."/>
            <person name="Paddock L."/>
            <person name="Mostad J."/>
        </authorList>
    </citation>
    <scope>NUCLEOTIDE SEQUENCE</scope>
    <source>
        <strain evidence="3">DFI.9.91</strain>
    </source>
</reference>
<evidence type="ECO:0000313" key="3">
    <source>
        <dbReference type="EMBL" id="MCQ4770326.1"/>
    </source>
</evidence>
<gene>
    <name evidence="3" type="ORF">NE579_07600</name>
</gene>
<sequence length="303" mass="34536">MKKTRFIPYGYTMRNGRTVIEHREADIIRYIFDEYIKGASLKDLAEELTARRVPYTEKTEVWDKARVARIIDNAKYIGSEIYDPIIDEDTFEEAAAAKAARQRNQIVSECEGIALMRDRIRCGHCGAPMVRHICSKRKVKESWTCTNDACGHRVRISDTDLLMKVTLLMNRIIENTALMVPKQKKRLKDSLAVQQLQYEIDNELAAEQPSEKLIATHICEIASQLYRETNAKVQIAARIAQKRVSLMNPQTEFNSVYFTDLVENVILEAPARVSLLTKTDVQISEGEPDHGSQENSEEDGNAD</sequence>
<evidence type="ECO:0000256" key="1">
    <source>
        <dbReference type="SAM" id="MobiDB-lite"/>
    </source>
</evidence>
<protein>
    <submittedName>
        <fullName evidence="3">Recombinase family protein</fullName>
    </submittedName>
</protein>
<dbReference type="Gene3D" id="3.90.1750.20">
    <property type="entry name" value="Putative Large Serine Recombinase, Chain B, Domain 2"/>
    <property type="match status" value="1"/>
</dbReference>
<feature type="domain" description="Recombinase" evidence="2">
    <location>
        <begin position="8"/>
        <end position="104"/>
    </location>
</feature>
<dbReference type="GO" id="GO:0000150">
    <property type="term" value="F:DNA strand exchange activity"/>
    <property type="evidence" value="ECO:0007669"/>
    <property type="project" value="InterPro"/>
</dbReference>
<dbReference type="PANTHER" id="PTHR30461">
    <property type="entry name" value="DNA-INVERTASE FROM LAMBDOID PROPHAGE"/>
    <property type="match status" value="1"/>
</dbReference>
<evidence type="ECO:0000313" key="4">
    <source>
        <dbReference type="Proteomes" id="UP001204562"/>
    </source>
</evidence>
<dbReference type="Proteomes" id="UP001204562">
    <property type="component" value="Unassembled WGS sequence"/>
</dbReference>
<dbReference type="InterPro" id="IPR011109">
    <property type="entry name" value="DNA_bind_recombinase_dom"/>
</dbReference>
<organism evidence="3 4">
    <name type="scientific">Intestinimonas massiliensis</name>
    <name type="common">ex Afouda et al. 2020</name>
    <dbReference type="NCBI Taxonomy" id="1673721"/>
    <lineage>
        <taxon>Bacteria</taxon>
        <taxon>Bacillati</taxon>
        <taxon>Bacillota</taxon>
        <taxon>Clostridia</taxon>
        <taxon>Eubacteriales</taxon>
        <taxon>Intestinimonas</taxon>
    </lineage>
</organism>
<dbReference type="PANTHER" id="PTHR30461:SF23">
    <property type="entry name" value="DNA RECOMBINASE-RELATED"/>
    <property type="match status" value="1"/>
</dbReference>
<dbReference type="EMBL" id="JANFYS010000013">
    <property type="protein sequence ID" value="MCQ4770326.1"/>
    <property type="molecule type" value="Genomic_DNA"/>
</dbReference>
<proteinExistence type="predicted"/>
<dbReference type="InterPro" id="IPR038109">
    <property type="entry name" value="DNA_bind_recomb_sf"/>
</dbReference>
<feature type="region of interest" description="Disordered" evidence="1">
    <location>
        <begin position="280"/>
        <end position="303"/>
    </location>
</feature>
<accession>A0AAW5JP82</accession>
<comment type="caution">
    <text evidence="3">The sequence shown here is derived from an EMBL/GenBank/DDBJ whole genome shotgun (WGS) entry which is preliminary data.</text>
</comment>
<evidence type="ECO:0000259" key="2">
    <source>
        <dbReference type="PROSITE" id="PS51737"/>
    </source>
</evidence>
<name>A0AAW5JP82_9FIRM</name>
<dbReference type="Pfam" id="PF07508">
    <property type="entry name" value="Recombinase"/>
    <property type="match status" value="1"/>
</dbReference>
<dbReference type="InterPro" id="IPR050639">
    <property type="entry name" value="SSR_resolvase"/>
</dbReference>
<dbReference type="RefSeq" id="WP_256303816.1">
    <property type="nucleotide sequence ID" value="NZ_JANFYS010000013.1"/>
</dbReference>
<dbReference type="GO" id="GO:0003677">
    <property type="term" value="F:DNA binding"/>
    <property type="evidence" value="ECO:0007669"/>
    <property type="project" value="InterPro"/>
</dbReference>